<evidence type="ECO:0000313" key="2">
    <source>
        <dbReference type="EMBL" id="KAK0176905.1"/>
    </source>
</evidence>
<reference evidence="2" key="2">
    <citation type="submission" date="2023-03" db="EMBL/GenBank/DDBJ databases">
        <authorList>
            <person name="Inwood S.N."/>
            <person name="Skelly J.G."/>
            <person name="Guhlin J."/>
            <person name="Harrop T.W.R."/>
            <person name="Goldson S.G."/>
            <person name="Dearden P.K."/>
        </authorList>
    </citation>
    <scope>NUCLEOTIDE SEQUENCE</scope>
    <source>
        <strain evidence="2">Irish</strain>
        <tissue evidence="2">Whole body</tissue>
    </source>
</reference>
<reference evidence="2" key="1">
    <citation type="journal article" date="2023" name="bioRxiv">
        <title>Scaffold-level genome assemblies of two parasitoid biocontrol wasps reveal the parthenogenesis mechanism and an associated novel virus.</title>
        <authorList>
            <person name="Inwood S."/>
            <person name="Skelly J."/>
            <person name="Guhlin J."/>
            <person name="Harrop T."/>
            <person name="Goldson S."/>
            <person name="Dearden P."/>
        </authorList>
    </citation>
    <scope>NUCLEOTIDE SEQUENCE</scope>
    <source>
        <strain evidence="2">Irish</strain>
        <tissue evidence="2">Whole body</tissue>
    </source>
</reference>
<sequence length="515" mass="58955">MPPRVKKYALIWRIECAKKDVIPLTNIPKNDRKTELHRILVTKEGTIHDPVNKIFTSEVLSHNKKFAESKKLRNSMVRSAKIHSIEKIKQDLPIFHGLHKPISLSTCNSMHRCADDKTSNTCPINLTTETTYNCLEPQSLPVSPMKLILATAVSESITLINPLSYLPHDNEMDTLPYSDLVQQSTGMEIQQSAAAKKSSMEVRVNDTCNHFESKRVESSNEDNERLSTSSNNTEKIDDDIENEITDAGLFTTLSGIRLGKVTKSDITEYDEQEKRNMNSEESFKVEVSPCCGFFLPKNKFSYINIKAEMDDNWTIIVRETLLEVYGNSISQFSATGKRRFRTKIDPRIFKRLFGWVLSFSKDKATKIQYITVINKFASNKGKYIKSKKKFNKTSALHDERKEPDCLSKCHSNIGIGTDRPNKRSIQSADTSLQPHFCNNVNESSSISTNFNNDSNVKITEFKITQFQRHQLSDFFHIRDWRKGTSKSHWKQRCVRPCFPTSNCSILEELEAESRT</sequence>
<dbReference type="EMBL" id="JAQQBS010000001">
    <property type="protein sequence ID" value="KAK0176905.1"/>
    <property type="molecule type" value="Genomic_DNA"/>
</dbReference>
<gene>
    <name evidence="2" type="ORF">PV328_001003</name>
</gene>
<feature type="region of interest" description="Disordered" evidence="1">
    <location>
        <begin position="214"/>
        <end position="233"/>
    </location>
</feature>
<evidence type="ECO:0000256" key="1">
    <source>
        <dbReference type="SAM" id="MobiDB-lite"/>
    </source>
</evidence>
<dbReference type="Proteomes" id="UP001168990">
    <property type="component" value="Unassembled WGS sequence"/>
</dbReference>
<keyword evidence="3" id="KW-1185">Reference proteome</keyword>
<comment type="caution">
    <text evidence="2">The sequence shown here is derived from an EMBL/GenBank/DDBJ whole genome shotgun (WGS) entry which is preliminary data.</text>
</comment>
<organism evidence="2 3">
    <name type="scientific">Microctonus aethiopoides</name>
    <dbReference type="NCBI Taxonomy" id="144406"/>
    <lineage>
        <taxon>Eukaryota</taxon>
        <taxon>Metazoa</taxon>
        <taxon>Ecdysozoa</taxon>
        <taxon>Arthropoda</taxon>
        <taxon>Hexapoda</taxon>
        <taxon>Insecta</taxon>
        <taxon>Pterygota</taxon>
        <taxon>Neoptera</taxon>
        <taxon>Endopterygota</taxon>
        <taxon>Hymenoptera</taxon>
        <taxon>Apocrita</taxon>
        <taxon>Ichneumonoidea</taxon>
        <taxon>Braconidae</taxon>
        <taxon>Euphorinae</taxon>
        <taxon>Microctonus</taxon>
    </lineage>
</organism>
<dbReference type="AlphaFoldDB" id="A0AA39KX19"/>
<protein>
    <submittedName>
        <fullName evidence="2">Uncharacterized protein</fullName>
    </submittedName>
</protein>
<proteinExistence type="predicted"/>
<feature type="compositionally biased region" description="Basic and acidic residues" evidence="1">
    <location>
        <begin position="214"/>
        <end position="225"/>
    </location>
</feature>
<name>A0AA39KX19_9HYME</name>
<evidence type="ECO:0000313" key="3">
    <source>
        <dbReference type="Proteomes" id="UP001168990"/>
    </source>
</evidence>
<accession>A0AA39KX19</accession>